<evidence type="ECO:0000256" key="9">
    <source>
        <dbReference type="ARBA" id="ARBA00023102"/>
    </source>
</evidence>
<protein>
    <recommendedName>
        <fullName evidence="4">Histidinol dehydrogenase</fullName>
    </recommendedName>
</protein>
<comment type="pathway">
    <text evidence="2">Amino-acid biosynthesis; L-histidine biosynthesis; L-histidine from 5-phospho-alpha-D-ribose 1-diphosphate: step 9/9.</text>
</comment>
<dbReference type="PANTHER" id="PTHR21256">
    <property type="entry name" value="HISTIDINOL DEHYDROGENASE HDH"/>
    <property type="match status" value="1"/>
</dbReference>
<gene>
    <name evidence="12" type="primary">hisD_2</name>
    <name evidence="12" type="ORF">GCM10023205_19340</name>
</gene>
<dbReference type="PANTHER" id="PTHR21256:SF14">
    <property type="entry name" value="HISTIDINOL DEHYDROGENASE"/>
    <property type="match status" value="1"/>
</dbReference>
<dbReference type="PIRSF" id="PIRSF000099">
    <property type="entry name" value="Histidinol_dh"/>
    <property type="match status" value="1"/>
</dbReference>
<keyword evidence="9" id="KW-0028">Amino-acid biosynthesis</keyword>
<evidence type="ECO:0000313" key="12">
    <source>
        <dbReference type="EMBL" id="GAA4957131.1"/>
    </source>
</evidence>
<dbReference type="Gene3D" id="3.40.50.1980">
    <property type="entry name" value="Nitrogenase molybdenum iron protein domain"/>
    <property type="match status" value="2"/>
</dbReference>
<dbReference type="NCBIfam" id="TIGR00069">
    <property type="entry name" value="hisD"/>
    <property type="match status" value="1"/>
</dbReference>
<reference evidence="13" key="1">
    <citation type="journal article" date="2019" name="Int. J. Syst. Evol. Microbiol.">
        <title>The Global Catalogue of Microorganisms (GCM) 10K type strain sequencing project: providing services to taxonomists for standard genome sequencing and annotation.</title>
        <authorList>
            <consortium name="The Broad Institute Genomics Platform"/>
            <consortium name="The Broad Institute Genome Sequencing Center for Infectious Disease"/>
            <person name="Wu L."/>
            <person name="Ma J."/>
        </authorList>
    </citation>
    <scope>NUCLEOTIDE SEQUENCE [LARGE SCALE GENOMIC DNA]</scope>
    <source>
        <strain evidence="13">JCM 17986</strain>
    </source>
</reference>
<evidence type="ECO:0000256" key="4">
    <source>
        <dbReference type="ARBA" id="ARBA00016531"/>
    </source>
</evidence>
<dbReference type="InterPro" id="IPR001692">
    <property type="entry name" value="Histidinol_DH_CS"/>
</dbReference>
<dbReference type="SUPFAM" id="SSF53720">
    <property type="entry name" value="ALDH-like"/>
    <property type="match status" value="1"/>
</dbReference>
<dbReference type="Pfam" id="PF00815">
    <property type="entry name" value="Histidinol_dh"/>
    <property type="match status" value="1"/>
</dbReference>
<dbReference type="Proteomes" id="UP001500466">
    <property type="component" value="Unassembled WGS sequence"/>
</dbReference>
<keyword evidence="7 10" id="KW-0560">Oxidoreductase</keyword>
<dbReference type="PRINTS" id="PR00083">
    <property type="entry name" value="HOLDHDRGNASE"/>
</dbReference>
<evidence type="ECO:0000313" key="13">
    <source>
        <dbReference type="Proteomes" id="UP001500466"/>
    </source>
</evidence>
<dbReference type="CDD" id="cd06572">
    <property type="entry name" value="Histidinol_dh"/>
    <property type="match status" value="1"/>
</dbReference>
<dbReference type="EMBL" id="BAABHS010000005">
    <property type="protein sequence ID" value="GAA4957131.1"/>
    <property type="molecule type" value="Genomic_DNA"/>
</dbReference>
<evidence type="ECO:0000256" key="3">
    <source>
        <dbReference type="ARBA" id="ARBA00010178"/>
    </source>
</evidence>
<dbReference type="InterPro" id="IPR012131">
    <property type="entry name" value="Hstdl_DH"/>
</dbReference>
<dbReference type="Gene3D" id="1.20.5.1300">
    <property type="match status" value="1"/>
</dbReference>
<evidence type="ECO:0000256" key="5">
    <source>
        <dbReference type="ARBA" id="ARBA00022723"/>
    </source>
</evidence>
<dbReference type="InterPro" id="IPR016161">
    <property type="entry name" value="Ald_DH/histidinol_DH"/>
</dbReference>
<keyword evidence="5" id="KW-0479">Metal-binding</keyword>
<evidence type="ECO:0000256" key="1">
    <source>
        <dbReference type="ARBA" id="ARBA00001947"/>
    </source>
</evidence>
<proteinExistence type="inferred from homology"/>
<dbReference type="InterPro" id="IPR022695">
    <property type="entry name" value="Histidinol_DH_monofunct"/>
</dbReference>
<comment type="similarity">
    <text evidence="3 10 11">Belongs to the histidinol dehydrogenase family.</text>
</comment>
<comment type="cofactor">
    <cofactor evidence="1">
        <name>Zn(2+)</name>
        <dbReference type="ChEBI" id="CHEBI:29105"/>
    </cofactor>
</comment>
<evidence type="ECO:0000256" key="10">
    <source>
        <dbReference type="PIRNR" id="PIRNR000099"/>
    </source>
</evidence>
<dbReference type="PROSITE" id="PS00611">
    <property type="entry name" value="HISOL_DEHYDROGENASE"/>
    <property type="match status" value="1"/>
</dbReference>
<evidence type="ECO:0000256" key="8">
    <source>
        <dbReference type="ARBA" id="ARBA00023027"/>
    </source>
</evidence>
<dbReference type="RefSeq" id="WP_425584882.1">
    <property type="nucleotide sequence ID" value="NZ_BAABHS010000005.1"/>
</dbReference>
<name>A0ABP9GZW4_9ACTN</name>
<comment type="caution">
    <text evidence="12">The sequence shown here is derived from an EMBL/GenBank/DDBJ whole genome shotgun (WGS) entry which is preliminary data.</text>
</comment>
<keyword evidence="8" id="KW-0520">NAD</keyword>
<evidence type="ECO:0000256" key="6">
    <source>
        <dbReference type="ARBA" id="ARBA00022833"/>
    </source>
</evidence>
<keyword evidence="13" id="KW-1185">Reference proteome</keyword>
<evidence type="ECO:0000256" key="7">
    <source>
        <dbReference type="ARBA" id="ARBA00023002"/>
    </source>
</evidence>
<accession>A0ABP9GZW4</accession>
<organism evidence="12 13">
    <name type="scientific">Yinghuangia aomiensis</name>
    <dbReference type="NCBI Taxonomy" id="676205"/>
    <lineage>
        <taxon>Bacteria</taxon>
        <taxon>Bacillati</taxon>
        <taxon>Actinomycetota</taxon>
        <taxon>Actinomycetes</taxon>
        <taxon>Kitasatosporales</taxon>
        <taxon>Streptomycetaceae</taxon>
        <taxon>Yinghuangia</taxon>
    </lineage>
</organism>
<sequence length="455" mass="48240">MPTHITEAVPAVLRLKMPAAAPVPSGSGGGPDIAATVRGIIEDVRARGEEAVREYSERFDGWAPDTFRLSPERIEELVAGLPRRTIDDIRTVQANVRAFAEHQMRSLTDFEVETQPGVFLGQRNTPVDAVGAYIPGGRYPLVASAHMTVLTAKVAGVPRVAACTPPIRGEIPAATIAAMHMAGADEIHVLGGVQAIAALALGTAAPDKVDLLTGPGNAYVAEAKRQLFGEVGIDLFAGPTEILIVADRHADPFLVAVDLLSQAEHGPDSPAVLITDSEALGREVLALVERILPGMPTSDLAGPAWRDHGQILVTEDLDAAFALADEFAAEHVQVLTDNPRQALTAMRHYGALFLGEGTCVSYGDKVIGTNHTLPTRGAARYTGGLWVGKFLRTTTYQEVTNAEAAAELGELCGRASRVESFEGHARSGDVRAARHHGTPLAWAPWHSWDTSAAQA</sequence>
<keyword evidence="6" id="KW-0862">Zinc</keyword>
<evidence type="ECO:0000256" key="11">
    <source>
        <dbReference type="RuleBase" id="RU004175"/>
    </source>
</evidence>
<evidence type="ECO:0000256" key="2">
    <source>
        <dbReference type="ARBA" id="ARBA00004940"/>
    </source>
</evidence>
<keyword evidence="9" id="KW-0368">Histidine biosynthesis</keyword>